<feature type="domain" description="LysM" evidence="4">
    <location>
        <begin position="2"/>
        <end position="46"/>
    </location>
</feature>
<dbReference type="InterPro" id="IPR029070">
    <property type="entry name" value="Chitinase_insertion_sf"/>
</dbReference>
<dbReference type="Pfam" id="PF01476">
    <property type="entry name" value="LysM"/>
    <property type="match status" value="3"/>
</dbReference>
<dbReference type="OrthoDB" id="9769314at2"/>
<feature type="domain" description="GH18" evidence="5">
    <location>
        <begin position="150"/>
        <end position="471"/>
    </location>
</feature>
<feature type="domain" description="LysM" evidence="4">
    <location>
        <begin position="98"/>
        <end position="142"/>
    </location>
</feature>
<dbReference type="CDD" id="cd02874">
    <property type="entry name" value="GH18_CFLE_spore_hydrolase"/>
    <property type="match status" value="1"/>
</dbReference>
<keyword evidence="1" id="KW-0378">Hydrolase</keyword>
<dbReference type="RefSeq" id="WP_106063609.1">
    <property type="nucleotide sequence ID" value="NZ_PVXO01000041.1"/>
</dbReference>
<dbReference type="SMART" id="SM00636">
    <property type="entry name" value="Glyco_18"/>
    <property type="match status" value="1"/>
</dbReference>
<dbReference type="PANTHER" id="PTHR46066:SF2">
    <property type="entry name" value="CHITINASE DOMAIN-CONTAINING PROTEIN 1"/>
    <property type="match status" value="1"/>
</dbReference>
<reference evidence="6 7" key="1">
    <citation type="submission" date="2018-03" db="EMBL/GenBank/DDBJ databases">
        <title>Genome sequence of Clostridium liquoris DSM 100320.</title>
        <authorList>
            <person name="Poehlein A."/>
            <person name="Daniel R."/>
        </authorList>
    </citation>
    <scope>NUCLEOTIDE SEQUENCE [LARGE SCALE GENOMIC DNA]</scope>
    <source>
        <strain evidence="6 7">DSM 100320</strain>
    </source>
</reference>
<dbReference type="InterPro" id="IPR001223">
    <property type="entry name" value="Glyco_hydro18_cat"/>
</dbReference>
<dbReference type="Gene3D" id="3.10.50.10">
    <property type="match status" value="1"/>
</dbReference>
<evidence type="ECO:0000259" key="5">
    <source>
        <dbReference type="PROSITE" id="PS51910"/>
    </source>
</evidence>
<evidence type="ECO:0000313" key="6">
    <source>
        <dbReference type="EMBL" id="PRR78628.1"/>
    </source>
</evidence>
<dbReference type="CDD" id="cd00118">
    <property type="entry name" value="LysM"/>
    <property type="match status" value="3"/>
</dbReference>
<dbReference type="InterPro" id="IPR011583">
    <property type="entry name" value="Chitinase_II/V-like_cat"/>
</dbReference>
<organism evidence="6 7">
    <name type="scientific">Clostridium liquoris</name>
    <dbReference type="NCBI Taxonomy" id="1289519"/>
    <lineage>
        <taxon>Bacteria</taxon>
        <taxon>Bacillati</taxon>
        <taxon>Bacillota</taxon>
        <taxon>Clostridia</taxon>
        <taxon>Eubacteriales</taxon>
        <taxon>Clostridiaceae</taxon>
        <taxon>Clostridium</taxon>
    </lineage>
</organism>
<dbReference type="GO" id="GO:0008061">
    <property type="term" value="F:chitin binding"/>
    <property type="evidence" value="ECO:0007669"/>
    <property type="project" value="InterPro"/>
</dbReference>
<dbReference type="GO" id="GO:0016798">
    <property type="term" value="F:hydrolase activity, acting on glycosyl bonds"/>
    <property type="evidence" value="ECO:0007669"/>
    <property type="project" value="UniProtKB-KW"/>
</dbReference>
<dbReference type="SMART" id="SM00257">
    <property type="entry name" value="LysM"/>
    <property type="match status" value="3"/>
</dbReference>
<dbReference type="PROSITE" id="PS51782">
    <property type="entry name" value="LYSM"/>
    <property type="match status" value="3"/>
</dbReference>
<evidence type="ECO:0000256" key="2">
    <source>
        <dbReference type="ARBA" id="ARBA00023295"/>
    </source>
</evidence>
<evidence type="ECO:0000259" key="3">
    <source>
        <dbReference type="PROSITE" id="PS50943"/>
    </source>
</evidence>
<dbReference type="AlphaFoldDB" id="A0A2T0B408"/>
<dbReference type="InterPro" id="IPR036779">
    <property type="entry name" value="LysM_dom_sf"/>
</dbReference>
<dbReference type="PROSITE" id="PS50943">
    <property type="entry name" value="HTH_CROC1"/>
    <property type="match status" value="1"/>
</dbReference>
<gene>
    <name evidence="6" type="primary">yaaH_2</name>
    <name evidence="6" type="ORF">CLLI_14970</name>
</gene>
<dbReference type="Gene3D" id="3.10.350.10">
    <property type="entry name" value="LysM domain"/>
    <property type="match status" value="3"/>
</dbReference>
<dbReference type="PANTHER" id="PTHR46066">
    <property type="entry name" value="CHITINASE DOMAIN-CONTAINING PROTEIN 1 FAMILY MEMBER"/>
    <property type="match status" value="1"/>
</dbReference>
<dbReference type="SUPFAM" id="SSF54106">
    <property type="entry name" value="LysM domain"/>
    <property type="match status" value="3"/>
</dbReference>
<accession>A0A2T0B408</accession>
<dbReference type="Proteomes" id="UP000239706">
    <property type="component" value="Unassembled WGS sequence"/>
</dbReference>
<dbReference type="InterPro" id="IPR018392">
    <property type="entry name" value="LysM"/>
</dbReference>
<name>A0A2T0B408_9CLOT</name>
<feature type="domain" description="LysM" evidence="4">
    <location>
        <begin position="51"/>
        <end position="95"/>
    </location>
</feature>
<sequence>MLIHVVKPGETLWQISVYYGVPIAKTMDANKLPNPGQLVIGQSIVIPIEGVYHTVSPGESLWSIAQTYKTNVAGIIRVNQITNPAAIYPGLRLYIPAPLYQVKPGETLSQIAKRYGVTVDDLMKVNNISDPSMVYPGQILIIPIKERPVVNVNAYIDRYGQEAVPPVMEAGKYLTYLSPFAYKIKEDGSLETIDDVPAISAAYSKNAVPMMAITNFTSTELGENVAHIVLSSKEISEQLITNIIKVLKEKNYKGVNIDFENVLPQDRELYNQFLKRTVDSLHKEGYFVSTALAPKTSAEQKGSLYEAHDYEAHGRIVDFVILMTYEWGYRLGPPQAISPLNEIKKVLDYAVSVIPKEKIYFGFQLYARDWVLPHVQGEEAETFSMQQAIIRAVKYGAVIEYDPVAQSPFYQYRDEKGIMHEVWFEDARSAEAKFDTVKAYKLNGISYWVLGYPFPQNWILLEDDFTIKKLL</sequence>
<dbReference type="Gene3D" id="3.20.20.80">
    <property type="entry name" value="Glycosidases"/>
    <property type="match status" value="1"/>
</dbReference>
<feature type="domain" description="HTH cro/C1-type" evidence="3">
    <location>
        <begin position="106"/>
        <end position="122"/>
    </location>
</feature>
<dbReference type="GO" id="GO:0070492">
    <property type="term" value="F:oligosaccharide binding"/>
    <property type="evidence" value="ECO:0007669"/>
    <property type="project" value="TreeGrafter"/>
</dbReference>
<comment type="caution">
    <text evidence="6">The sequence shown here is derived from an EMBL/GenBank/DDBJ whole genome shotgun (WGS) entry which is preliminary data.</text>
</comment>
<dbReference type="SUPFAM" id="SSF51445">
    <property type="entry name" value="(Trans)glycosidases"/>
    <property type="match status" value="1"/>
</dbReference>
<dbReference type="PROSITE" id="PS51910">
    <property type="entry name" value="GH18_2"/>
    <property type="match status" value="1"/>
</dbReference>
<dbReference type="Pfam" id="PF00704">
    <property type="entry name" value="Glyco_hydro_18"/>
    <property type="match status" value="1"/>
</dbReference>
<evidence type="ECO:0000313" key="7">
    <source>
        <dbReference type="Proteomes" id="UP000239706"/>
    </source>
</evidence>
<proteinExistence type="predicted"/>
<dbReference type="InterPro" id="IPR041704">
    <property type="entry name" value="CFLE_GH18"/>
</dbReference>
<dbReference type="GO" id="GO:0012505">
    <property type="term" value="C:endomembrane system"/>
    <property type="evidence" value="ECO:0007669"/>
    <property type="project" value="TreeGrafter"/>
</dbReference>
<dbReference type="InterPro" id="IPR001387">
    <property type="entry name" value="Cro/C1-type_HTH"/>
</dbReference>
<protein>
    <submittedName>
        <fullName evidence="6">Spore germination protein YaaH</fullName>
    </submittedName>
</protein>
<dbReference type="InterPro" id="IPR017853">
    <property type="entry name" value="GH"/>
</dbReference>
<dbReference type="EMBL" id="PVXO01000041">
    <property type="protein sequence ID" value="PRR78628.1"/>
    <property type="molecule type" value="Genomic_DNA"/>
</dbReference>
<dbReference type="GO" id="GO:0005975">
    <property type="term" value="P:carbohydrate metabolic process"/>
    <property type="evidence" value="ECO:0007669"/>
    <property type="project" value="InterPro"/>
</dbReference>
<keyword evidence="2" id="KW-0326">Glycosidase</keyword>
<evidence type="ECO:0000256" key="1">
    <source>
        <dbReference type="ARBA" id="ARBA00022801"/>
    </source>
</evidence>
<evidence type="ECO:0000259" key="4">
    <source>
        <dbReference type="PROSITE" id="PS51782"/>
    </source>
</evidence>
<keyword evidence="7" id="KW-1185">Reference proteome</keyword>